<evidence type="ECO:0008006" key="5">
    <source>
        <dbReference type="Google" id="ProtNLM"/>
    </source>
</evidence>
<accession>A0A4R6XV38</accession>
<feature type="signal peptide" evidence="2">
    <location>
        <begin position="1"/>
        <end position="18"/>
    </location>
</feature>
<evidence type="ECO:0000313" key="3">
    <source>
        <dbReference type="EMBL" id="TDR23706.1"/>
    </source>
</evidence>
<evidence type="ECO:0000256" key="1">
    <source>
        <dbReference type="SAM" id="MobiDB-lite"/>
    </source>
</evidence>
<gene>
    <name evidence="3" type="ORF">C8D91_0570</name>
</gene>
<feature type="chain" id="PRO_5020182772" description="Spy/CpxP family protein refolding chaperone" evidence="2">
    <location>
        <begin position="19"/>
        <end position="108"/>
    </location>
</feature>
<comment type="caution">
    <text evidence="3">The sequence shown here is derived from an EMBL/GenBank/DDBJ whole genome shotgun (WGS) entry which is preliminary data.</text>
</comment>
<reference evidence="3 4" key="1">
    <citation type="submission" date="2019-03" db="EMBL/GenBank/DDBJ databases">
        <title>Genomic Encyclopedia of Type Strains, Phase IV (KMG-IV): sequencing the most valuable type-strain genomes for metagenomic binning, comparative biology and taxonomic classification.</title>
        <authorList>
            <person name="Goeker M."/>
        </authorList>
    </citation>
    <scope>NUCLEOTIDE SEQUENCE [LARGE SCALE GENOMIC DNA]</scope>
    <source>
        <strain evidence="3 4">DSM 25488</strain>
    </source>
</reference>
<feature type="compositionally biased region" description="Basic and acidic residues" evidence="1">
    <location>
        <begin position="77"/>
        <end position="91"/>
    </location>
</feature>
<keyword evidence="2" id="KW-0732">Signal</keyword>
<dbReference type="Proteomes" id="UP000295724">
    <property type="component" value="Unassembled WGS sequence"/>
</dbReference>
<dbReference type="RefSeq" id="WP_099017674.1">
    <property type="nucleotide sequence ID" value="NZ_NIHB01000001.1"/>
</dbReference>
<feature type="region of interest" description="Disordered" evidence="1">
    <location>
        <begin position="77"/>
        <end position="108"/>
    </location>
</feature>
<organism evidence="3 4">
    <name type="scientific">Marinicella litoralis</name>
    <dbReference type="NCBI Taxonomy" id="644220"/>
    <lineage>
        <taxon>Bacteria</taxon>
        <taxon>Pseudomonadati</taxon>
        <taxon>Pseudomonadota</taxon>
        <taxon>Gammaproteobacteria</taxon>
        <taxon>Lysobacterales</taxon>
        <taxon>Marinicellaceae</taxon>
        <taxon>Marinicella</taxon>
    </lineage>
</organism>
<evidence type="ECO:0000256" key="2">
    <source>
        <dbReference type="SAM" id="SignalP"/>
    </source>
</evidence>
<feature type="compositionally biased region" description="Basic residues" evidence="1">
    <location>
        <begin position="92"/>
        <end position="108"/>
    </location>
</feature>
<evidence type="ECO:0000313" key="4">
    <source>
        <dbReference type="Proteomes" id="UP000295724"/>
    </source>
</evidence>
<dbReference type="EMBL" id="SNZB01000001">
    <property type="protein sequence ID" value="TDR23706.1"/>
    <property type="molecule type" value="Genomic_DNA"/>
</dbReference>
<sequence>MKTTALILMIALASQVAAGPHKERTNDLNLTEEQKTQMHAVKQQQFEKLSAAREAIRAESKAAMAEFLTEEQMAKIEQKEQHRQAHKEKGKEHRKMKRKGHRKNKDSE</sequence>
<protein>
    <recommendedName>
        <fullName evidence="5">Spy/CpxP family protein refolding chaperone</fullName>
    </recommendedName>
</protein>
<name>A0A4R6XV38_9GAMM</name>
<keyword evidence="4" id="KW-1185">Reference proteome</keyword>
<proteinExistence type="predicted"/>
<dbReference type="AlphaFoldDB" id="A0A4R6XV38"/>